<name>A0AAV4H7Y0_9GAST</name>
<dbReference type="SUPFAM" id="SSF56436">
    <property type="entry name" value="C-type lectin-like"/>
    <property type="match status" value="1"/>
</dbReference>
<dbReference type="AlphaFoldDB" id="A0AAV4H7Y0"/>
<dbReference type="SMART" id="SM00034">
    <property type="entry name" value="CLECT"/>
    <property type="match status" value="1"/>
</dbReference>
<reference evidence="2 3" key="1">
    <citation type="journal article" date="2021" name="Elife">
        <title>Chloroplast acquisition without the gene transfer in kleptoplastic sea slugs, Plakobranchus ocellatus.</title>
        <authorList>
            <person name="Maeda T."/>
            <person name="Takahashi S."/>
            <person name="Yoshida T."/>
            <person name="Shimamura S."/>
            <person name="Takaki Y."/>
            <person name="Nagai Y."/>
            <person name="Toyoda A."/>
            <person name="Suzuki Y."/>
            <person name="Arimoto A."/>
            <person name="Ishii H."/>
            <person name="Satoh N."/>
            <person name="Nishiyama T."/>
            <person name="Hasebe M."/>
            <person name="Maruyama T."/>
            <person name="Minagawa J."/>
            <person name="Obokata J."/>
            <person name="Shigenobu S."/>
        </authorList>
    </citation>
    <scope>NUCLEOTIDE SEQUENCE [LARGE SCALE GENOMIC DNA]</scope>
</reference>
<gene>
    <name evidence="2" type="ORF">ElyMa_002654200</name>
</gene>
<dbReference type="Proteomes" id="UP000762676">
    <property type="component" value="Unassembled WGS sequence"/>
</dbReference>
<accession>A0AAV4H7Y0</accession>
<dbReference type="InterPro" id="IPR016187">
    <property type="entry name" value="CTDL_fold"/>
</dbReference>
<protein>
    <submittedName>
        <fullName evidence="2">Brevican core protein</fullName>
    </submittedName>
</protein>
<dbReference type="Gene3D" id="3.10.100.10">
    <property type="entry name" value="Mannose-Binding Protein A, subunit A"/>
    <property type="match status" value="1"/>
</dbReference>
<evidence type="ECO:0000313" key="3">
    <source>
        <dbReference type="Proteomes" id="UP000762676"/>
    </source>
</evidence>
<dbReference type="CDD" id="cd00037">
    <property type="entry name" value="CLECT"/>
    <property type="match status" value="1"/>
</dbReference>
<dbReference type="PANTHER" id="PTHR22801">
    <property type="entry name" value="LITHOSTATHINE"/>
    <property type="match status" value="1"/>
</dbReference>
<evidence type="ECO:0000313" key="2">
    <source>
        <dbReference type="EMBL" id="GFR93874.1"/>
    </source>
</evidence>
<dbReference type="InterPro" id="IPR050801">
    <property type="entry name" value="Ca-Dep_Lectins_ImmuneDev"/>
</dbReference>
<feature type="domain" description="C-type lectin" evidence="1">
    <location>
        <begin position="94"/>
        <end position="205"/>
    </location>
</feature>
<evidence type="ECO:0000259" key="1">
    <source>
        <dbReference type="PROSITE" id="PS50041"/>
    </source>
</evidence>
<dbReference type="InterPro" id="IPR016186">
    <property type="entry name" value="C-type_lectin-like/link_sf"/>
</dbReference>
<organism evidence="2 3">
    <name type="scientific">Elysia marginata</name>
    <dbReference type="NCBI Taxonomy" id="1093978"/>
    <lineage>
        <taxon>Eukaryota</taxon>
        <taxon>Metazoa</taxon>
        <taxon>Spiralia</taxon>
        <taxon>Lophotrochozoa</taxon>
        <taxon>Mollusca</taxon>
        <taxon>Gastropoda</taxon>
        <taxon>Heterobranchia</taxon>
        <taxon>Euthyneura</taxon>
        <taxon>Panpulmonata</taxon>
        <taxon>Sacoglossa</taxon>
        <taxon>Placobranchoidea</taxon>
        <taxon>Plakobranchidae</taxon>
        <taxon>Elysia</taxon>
    </lineage>
</organism>
<dbReference type="InterPro" id="IPR001304">
    <property type="entry name" value="C-type_lectin-like"/>
</dbReference>
<dbReference type="EMBL" id="BMAT01005477">
    <property type="protein sequence ID" value="GFR93874.1"/>
    <property type="molecule type" value="Genomic_DNA"/>
</dbReference>
<keyword evidence="3" id="KW-1185">Reference proteome</keyword>
<sequence length="210" mass="23581">MQFVKVRQLPALPATVSYTEEKLMDDLDCGYICLEVYPECASYIYNVTDYACHFARSPLDLVDVYHATNNAHLYAGCDLGRGFSIQTLNDTQACLSKVFTEQTYDNASNICRDMGGYLVSMKTSVKQQLLRNLMTDAGTEIIWLGLNDKDVEGEYVWEEDGTVFGPEEVVAALFDVENILANCVLMKGPELGDVECEKELNFICEMMINI</sequence>
<dbReference type="PANTHER" id="PTHR22801:SF63">
    <property type="entry name" value="C-TYPE LECTIN DOMAIN-CONTAINING PROTEIN"/>
    <property type="match status" value="1"/>
</dbReference>
<dbReference type="PROSITE" id="PS50041">
    <property type="entry name" value="C_TYPE_LECTIN_2"/>
    <property type="match status" value="1"/>
</dbReference>
<dbReference type="Pfam" id="PF00059">
    <property type="entry name" value="Lectin_C"/>
    <property type="match status" value="1"/>
</dbReference>
<proteinExistence type="predicted"/>
<comment type="caution">
    <text evidence="2">The sequence shown here is derived from an EMBL/GenBank/DDBJ whole genome shotgun (WGS) entry which is preliminary data.</text>
</comment>